<feature type="region of interest" description="Disordered" evidence="1">
    <location>
        <begin position="228"/>
        <end position="247"/>
    </location>
</feature>
<evidence type="ECO:0000256" key="1">
    <source>
        <dbReference type="SAM" id="MobiDB-lite"/>
    </source>
</evidence>
<organism evidence="2 3">
    <name type="scientific">Carnegiea gigantea</name>
    <dbReference type="NCBI Taxonomy" id="171969"/>
    <lineage>
        <taxon>Eukaryota</taxon>
        <taxon>Viridiplantae</taxon>
        <taxon>Streptophyta</taxon>
        <taxon>Embryophyta</taxon>
        <taxon>Tracheophyta</taxon>
        <taxon>Spermatophyta</taxon>
        <taxon>Magnoliopsida</taxon>
        <taxon>eudicotyledons</taxon>
        <taxon>Gunneridae</taxon>
        <taxon>Pentapetalae</taxon>
        <taxon>Caryophyllales</taxon>
        <taxon>Cactineae</taxon>
        <taxon>Cactaceae</taxon>
        <taxon>Cactoideae</taxon>
        <taxon>Echinocereeae</taxon>
        <taxon>Carnegiea</taxon>
    </lineage>
</organism>
<feature type="compositionally biased region" description="Basic and acidic residues" evidence="1">
    <location>
        <begin position="1"/>
        <end position="82"/>
    </location>
</feature>
<evidence type="ECO:0000313" key="3">
    <source>
        <dbReference type="Proteomes" id="UP001153076"/>
    </source>
</evidence>
<keyword evidence="3" id="KW-1185">Reference proteome</keyword>
<feature type="region of interest" description="Disordered" evidence="1">
    <location>
        <begin position="1"/>
        <end position="105"/>
    </location>
</feature>
<sequence length="247" mass="28481">MLNESLAEKGEASSKDERSEKTFEKPQEERESFQKSPTKLEMKERRKKAEQERRREEKNPTYKDEEADHNDNKKEGKEESRIPKIVKPILKRNKPLLKSEGNQRIEQKDAQSNAGAALKFSVTTFDVYVTLAMPIGGRKIMKRTKSSMDGDYDEGELQEELHHIFSELLFQQIEEPLLQQVHPEICQGHEPHRIPRLVLAPVMKEAVAELHSAHTEFVKLQLKQQPNKDDIGPSFSPTYVIAQPNSQ</sequence>
<name>A0A9Q1QEP8_9CARY</name>
<reference evidence="2" key="1">
    <citation type="submission" date="2022-04" db="EMBL/GenBank/DDBJ databases">
        <title>Carnegiea gigantea Genome sequencing and assembly v2.</title>
        <authorList>
            <person name="Copetti D."/>
            <person name="Sanderson M.J."/>
            <person name="Burquez A."/>
            <person name="Wojciechowski M.F."/>
        </authorList>
    </citation>
    <scope>NUCLEOTIDE SEQUENCE</scope>
    <source>
        <strain evidence="2">SGP5-SGP5p</strain>
        <tissue evidence="2">Aerial part</tissue>
    </source>
</reference>
<dbReference type="AlphaFoldDB" id="A0A9Q1QEP8"/>
<accession>A0A9Q1QEP8</accession>
<gene>
    <name evidence="2" type="ORF">Cgig2_013000</name>
</gene>
<dbReference type="EMBL" id="JAKOGI010000234">
    <property type="protein sequence ID" value="KAJ8439004.1"/>
    <property type="molecule type" value="Genomic_DNA"/>
</dbReference>
<evidence type="ECO:0000313" key="2">
    <source>
        <dbReference type="EMBL" id="KAJ8439004.1"/>
    </source>
</evidence>
<comment type="caution">
    <text evidence="2">The sequence shown here is derived from an EMBL/GenBank/DDBJ whole genome shotgun (WGS) entry which is preliminary data.</text>
</comment>
<dbReference type="Proteomes" id="UP001153076">
    <property type="component" value="Unassembled WGS sequence"/>
</dbReference>
<protein>
    <submittedName>
        <fullName evidence="2">Uncharacterized protein</fullName>
    </submittedName>
</protein>
<proteinExistence type="predicted"/>